<gene>
    <name evidence="3" type="ORF">ASPFODRAFT_76030</name>
</gene>
<dbReference type="GO" id="GO:0046872">
    <property type="term" value="F:metal ion binding"/>
    <property type="evidence" value="ECO:0007669"/>
    <property type="project" value="UniProtKB-KW"/>
</dbReference>
<dbReference type="PANTHER" id="PTHR43048:SF6">
    <property type="entry name" value="BLR8189 PROTEIN"/>
    <property type="match status" value="1"/>
</dbReference>
<proteinExistence type="predicted"/>
<evidence type="ECO:0000259" key="2">
    <source>
        <dbReference type="PROSITE" id="PS51819"/>
    </source>
</evidence>
<evidence type="ECO:0000313" key="3">
    <source>
        <dbReference type="EMBL" id="OJZ80147.1"/>
    </source>
</evidence>
<dbReference type="InterPro" id="IPR004360">
    <property type="entry name" value="Glyas_Fos-R_dOase_dom"/>
</dbReference>
<dbReference type="InterPro" id="IPR051785">
    <property type="entry name" value="MMCE/EMCE_epimerase"/>
</dbReference>
<dbReference type="GO" id="GO:0046491">
    <property type="term" value="P:L-methylmalonyl-CoA metabolic process"/>
    <property type="evidence" value="ECO:0007669"/>
    <property type="project" value="TreeGrafter"/>
</dbReference>
<dbReference type="GO" id="GO:0004493">
    <property type="term" value="F:methylmalonyl-CoA epimerase activity"/>
    <property type="evidence" value="ECO:0007669"/>
    <property type="project" value="TreeGrafter"/>
</dbReference>
<protein>
    <recommendedName>
        <fullName evidence="2">VOC domain-containing protein</fullName>
    </recommendedName>
</protein>
<evidence type="ECO:0000313" key="4">
    <source>
        <dbReference type="Proteomes" id="UP000184063"/>
    </source>
</evidence>
<dbReference type="VEuPathDB" id="FungiDB:ASPFODRAFT_76030"/>
<reference evidence="4" key="1">
    <citation type="journal article" date="2017" name="Genome Biol.">
        <title>Comparative genomics reveals high biological diversity and specific adaptations in the industrially and medically important fungal genus Aspergillus.</title>
        <authorList>
            <person name="de Vries R.P."/>
            <person name="Riley R."/>
            <person name="Wiebenga A."/>
            <person name="Aguilar-Osorio G."/>
            <person name="Amillis S."/>
            <person name="Uchima C.A."/>
            <person name="Anderluh G."/>
            <person name="Asadollahi M."/>
            <person name="Askin M."/>
            <person name="Barry K."/>
            <person name="Battaglia E."/>
            <person name="Bayram O."/>
            <person name="Benocci T."/>
            <person name="Braus-Stromeyer S.A."/>
            <person name="Caldana C."/>
            <person name="Canovas D."/>
            <person name="Cerqueira G.C."/>
            <person name="Chen F."/>
            <person name="Chen W."/>
            <person name="Choi C."/>
            <person name="Clum A."/>
            <person name="Dos Santos R.A."/>
            <person name="Damasio A.R."/>
            <person name="Diallinas G."/>
            <person name="Emri T."/>
            <person name="Fekete E."/>
            <person name="Flipphi M."/>
            <person name="Freyberg S."/>
            <person name="Gallo A."/>
            <person name="Gournas C."/>
            <person name="Habgood R."/>
            <person name="Hainaut M."/>
            <person name="Harispe M.L."/>
            <person name="Henrissat B."/>
            <person name="Hilden K.S."/>
            <person name="Hope R."/>
            <person name="Hossain A."/>
            <person name="Karabika E."/>
            <person name="Karaffa L."/>
            <person name="Karanyi Z."/>
            <person name="Krasevec N."/>
            <person name="Kuo A."/>
            <person name="Kusch H."/>
            <person name="LaButti K."/>
            <person name="Lagendijk E.L."/>
            <person name="Lapidus A."/>
            <person name="Levasseur A."/>
            <person name="Lindquist E."/>
            <person name="Lipzen A."/>
            <person name="Logrieco A.F."/>
            <person name="MacCabe A."/>
            <person name="Maekelae M.R."/>
            <person name="Malavazi I."/>
            <person name="Melin P."/>
            <person name="Meyer V."/>
            <person name="Mielnichuk N."/>
            <person name="Miskei M."/>
            <person name="Molnar A.P."/>
            <person name="Mule G."/>
            <person name="Ngan C.Y."/>
            <person name="Orejas M."/>
            <person name="Orosz E."/>
            <person name="Ouedraogo J.P."/>
            <person name="Overkamp K.M."/>
            <person name="Park H.-S."/>
            <person name="Perrone G."/>
            <person name="Piumi F."/>
            <person name="Punt P.J."/>
            <person name="Ram A.F."/>
            <person name="Ramon A."/>
            <person name="Rauscher S."/>
            <person name="Record E."/>
            <person name="Riano-Pachon D.M."/>
            <person name="Robert V."/>
            <person name="Roehrig J."/>
            <person name="Ruller R."/>
            <person name="Salamov A."/>
            <person name="Salih N.S."/>
            <person name="Samson R.A."/>
            <person name="Sandor E."/>
            <person name="Sanguinetti M."/>
            <person name="Schuetze T."/>
            <person name="Sepcic K."/>
            <person name="Shelest E."/>
            <person name="Sherlock G."/>
            <person name="Sophianopoulou V."/>
            <person name="Squina F.M."/>
            <person name="Sun H."/>
            <person name="Susca A."/>
            <person name="Todd R.B."/>
            <person name="Tsang A."/>
            <person name="Unkles S.E."/>
            <person name="van de Wiele N."/>
            <person name="van Rossen-Uffink D."/>
            <person name="Oliveira J.V."/>
            <person name="Vesth T.C."/>
            <person name="Visser J."/>
            <person name="Yu J.-H."/>
            <person name="Zhou M."/>
            <person name="Andersen M.R."/>
            <person name="Archer D.B."/>
            <person name="Baker S.E."/>
            <person name="Benoit I."/>
            <person name="Brakhage A.A."/>
            <person name="Braus G.H."/>
            <person name="Fischer R."/>
            <person name="Frisvad J.C."/>
            <person name="Goldman G.H."/>
            <person name="Houbraken J."/>
            <person name="Oakley B."/>
            <person name="Pocsi I."/>
            <person name="Scazzocchio C."/>
            <person name="Seiboth B."/>
            <person name="vanKuyk P.A."/>
            <person name="Wortman J."/>
            <person name="Dyer P.S."/>
            <person name="Grigoriev I.V."/>
        </authorList>
    </citation>
    <scope>NUCLEOTIDE SEQUENCE [LARGE SCALE GENOMIC DNA]</scope>
    <source>
        <strain evidence="4">CBS 106.47</strain>
    </source>
</reference>
<dbReference type="Proteomes" id="UP000184063">
    <property type="component" value="Unassembled WGS sequence"/>
</dbReference>
<dbReference type="PANTHER" id="PTHR43048">
    <property type="entry name" value="METHYLMALONYL-COA EPIMERASE"/>
    <property type="match status" value="1"/>
</dbReference>
<dbReference type="InterPro" id="IPR037523">
    <property type="entry name" value="VOC_core"/>
</dbReference>
<name>A0A1M3T071_ASPLC</name>
<accession>A0A1M3T071</accession>
<dbReference type="EMBL" id="KV878260">
    <property type="protein sequence ID" value="OJZ80147.1"/>
    <property type="molecule type" value="Genomic_DNA"/>
</dbReference>
<organism evidence="3 4">
    <name type="scientific">Aspergillus luchuensis (strain CBS 106.47)</name>
    <dbReference type="NCBI Taxonomy" id="1137211"/>
    <lineage>
        <taxon>Eukaryota</taxon>
        <taxon>Fungi</taxon>
        <taxon>Dikarya</taxon>
        <taxon>Ascomycota</taxon>
        <taxon>Pezizomycotina</taxon>
        <taxon>Eurotiomycetes</taxon>
        <taxon>Eurotiomycetidae</taxon>
        <taxon>Eurotiales</taxon>
        <taxon>Aspergillaceae</taxon>
        <taxon>Aspergillus</taxon>
        <taxon>Aspergillus subgen. Circumdati</taxon>
    </lineage>
</organism>
<dbReference type="Pfam" id="PF00903">
    <property type="entry name" value="Glyoxalase"/>
    <property type="match status" value="1"/>
</dbReference>
<keyword evidence="1" id="KW-0479">Metal-binding</keyword>
<dbReference type="OrthoDB" id="16820at2759"/>
<dbReference type="PROSITE" id="PS51819">
    <property type="entry name" value="VOC"/>
    <property type="match status" value="1"/>
</dbReference>
<dbReference type="InterPro" id="IPR029068">
    <property type="entry name" value="Glyas_Bleomycin-R_OHBP_Dase"/>
</dbReference>
<sequence>MGTHQQLNLNINHIGMSVHNLDQAIQWYSTVLGFRLLRCVTRSRAETPKSPIFTMYGPIMQKAKVAFMAAGNSIGFELFEFVDPDFEEPRRSFEEGAFTRGGLFHFAITVPDVGALAAKAVENGGRKICDPVKMGAGEQALHIADPWGNVIECMSCSFELLVGRQSR</sequence>
<dbReference type="SUPFAM" id="SSF54593">
    <property type="entry name" value="Glyoxalase/Bleomycin resistance protein/Dihydroxybiphenyl dioxygenase"/>
    <property type="match status" value="1"/>
</dbReference>
<dbReference type="AlphaFoldDB" id="A0A1M3T071"/>
<dbReference type="Gene3D" id="3.10.180.10">
    <property type="entry name" value="2,3-Dihydroxybiphenyl 1,2-Dioxygenase, domain 1"/>
    <property type="match status" value="1"/>
</dbReference>
<evidence type="ECO:0000256" key="1">
    <source>
        <dbReference type="ARBA" id="ARBA00022723"/>
    </source>
</evidence>
<feature type="domain" description="VOC" evidence="2">
    <location>
        <begin position="10"/>
        <end position="156"/>
    </location>
</feature>